<sequence length="730" mass="73830">MTAVRVRAAGPAPAAVGVPTAGRGTPGWAGRRVGALLGAVLAALALLFATAPPAAAHAELIGSDPAAGTVLDSAPSAVTLSFSEGVELGLGAVRVLDPAGEQVDAGTVEHADGDPATARVALTGEMPQGTYTVAWRVGSADAHVVSGAFTFSVGAASQTAVDVSELDAQQAGAVVTTAHGLARGAAFAGWTGLVGAGAFVLLCWPRAVGRAEVRRLLLGSWATLLAGSLAVLLLQGARALGGGLGDAFDLDVLRTTLDTRLGAALALRVALLALAAAWLSVLVAWLGRPAAPAADDDTADGTAVRDGDTAGDAVGFGGGGGGGGAGRWERLGLAVFGGVLAVGLAATWALSGHASVGPAAGWAVPSTVLHLLAAGVWLGGLLAVLLSLRHPADVETARTVGTVPADGVARFSRLAFGCVVVLAVSGLFQGWRQTASWDALFGSEYGLLLIAKTVAVLALVAVAALSRRWTARLRTAPTGEAAPSEATPDGAARTGPAHDETAHDETAHDETAHDETAHDETAHDETAQDETAQDETADADTPAPPASTADPRRRAQLALQERARREAAARRRDLADPGREGLRRSVGIEVVIAAVVLVLTTLLTGSDPGRTEAAAAPAVISERVPYDTGGENGSGTATVTVDPGRSGANTVHVVVEGADGLPVDVPELRLTFTLPEQDLGPLPVELEKVDTGHWTATGATLPVAGEWTMAVTVRTSDIDQVTERRTVEVR</sequence>
<comment type="caution">
    <text evidence="17">The sequence shown here is derived from an EMBL/GenBank/DDBJ whole genome shotgun (WGS) entry which is preliminary data.</text>
</comment>
<gene>
    <name evidence="17" type="ORF">FHU37_002428</name>
</gene>
<evidence type="ECO:0000256" key="9">
    <source>
        <dbReference type="ARBA" id="ARBA00022989"/>
    </source>
</evidence>
<dbReference type="GO" id="GO:0006825">
    <property type="term" value="P:copper ion transport"/>
    <property type="evidence" value="ECO:0007669"/>
    <property type="project" value="InterPro"/>
</dbReference>
<dbReference type="AlphaFoldDB" id="A0A852ZUB5"/>
<evidence type="ECO:0000256" key="5">
    <source>
        <dbReference type="ARBA" id="ARBA00022692"/>
    </source>
</evidence>
<evidence type="ECO:0000256" key="3">
    <source>
        <dbReference type="ARBA" id="ARBA00010509"/>
    </source>
</evidence>
<evidence type="ECO:0000259" key="16">
    <source>
        <dbReference type="Pfam" id="PF05425"/>
    </source>
</evidence>
<keyword evidence="6" id="KW-0479">Metal-binding</keyword>
<organism evidence="17 18">
    <name type="scientific">Allostreptomyces psammosilenae</name>
    <dbReference type="NCBI Taxonomy" id="1892865"/>
    <lineage>
        <taxon>Bacteria</taxon>
        <taxon>Bacillati</taxon>
        <taxon>Actinomycetota</taxon>
        <taxon>Actinomycetes</taxon>
        <taxon>Kitasatosporales</taxon>
        <taxon>Streptomycetaceae</taxon>
        <taxon>Allostreptomyces</taxon>
    </lineage>
</organism>
<dbReference type="SUPFAM" id="SSF81296">
    <property type="entry name" value="E set domains"/>
    <property type="match status" value="1"/>
</dbReference>
<dbReference type="EMBL" id="JACBZD010000001">
    <property type="protein sequence ID" value="NYI05485.1"/>
    <property type="molecule type" value="Genomic_DNA"/>
</dbReference>
<evidence type="ECO:0000256" key="13">
    <source>
        <dbReference type="SAM" id="MobiDB-lite"/>
    </source>
</evidence>
<feature type="compositionally biased region" description="Acidic residues" evidence="13">
    <location>
        <begin position="527"/>
        <end position="538"/>
    </location>
</feature>
<proteinExistence type="inferred from homology"/>
<dbReference type="GO" id="GO:0046688">
    <property type="term" value="P:response to copper ion"/>
    <property type="evidence" value="ECO:0007669"/>
    <property type="project" value="InterPro"/>
</dbReference>
<evidence type="ECO:0000313" key="18">
    <source>
        <dbReference type="Proteomes" id="UP000567795"/>
    </source>
</evidence>
<reference evidence="17 18" key="1">
    <citation type="submission" date="2020-07" db="EMBL/GenBank/DDBJ databases">
        <title>Sequencing the genomes of 1000 actinobacteria strains.</title>
        <authorList>
            <person name="Klenk H.-P."/>
        </authorList>
    </citation>
    <scope>NUCLEOTIDE SEQUENCE [LARGE SCALE GENOMIC DNA]</scope>
    <source>
        <strain evidence="17 18">DSM 42178</strain>
    </source>
</reference>
<evidence type="ECO:0000256" key="10">
    <source>
        <dbReference type="ARBA" id="ARBA00023008"/>
    </source>
</evidence>
<evidence type="ECO:0000256" key="1">
    <source>
        <dbReference type="ARBA" id="ARBA00004418"/>
    </source>
</evidence>
<dbReference type="FunFam" id="2.60.40.1220:FF:000001">
    <property type="entry name" value="CopC domain-containing protein YobA"/>
    <property type="match status" value="1"/>
</dbReference>
<feature type="compositionally biased region" description="Basic and acidic residues" evidence="13">
    <location>
        <begin position="496"/>
        <end position="526"/>
    </location>
</feature>
<dbReference type="GO" id="GO:0005886">
    <property type="term" value="C:plasma membrane"/>
    <property type="evidence" value="ECO:0007669"/>
    <property type="project" value="UniProtKB-SubCell"/>
</dbReference>
<feature type="transmembrane region" description="Helical" evidence="14">
    <location>
        <begin position="33"/>
        <end position="51"/>
    </location>
</feature>
<dbReference type="Pfam" id="PF04234">
    <property type="entry name" value="CopC"/>
    <property type="match status" value="1"/>
</dbReference>
<dbReference type="PANTHER" id="PTHR34820">
    <property type="entry name" value="INNER MEMBRANE PROTEIN YEBZ"/>
    <property type="match status" value="1"/>
</dbReference>
<accession>A0A852ZUB5</accession>
<dbReference type="Pfam" id="PF05425">
    <property type="entry name" value="CopD"/>
    <property type="match status" value="1"/>
</dbReference>
<evidence type="ECO:0000256" key="8">
    <source>
        <dbReference type="ARBA" id="ARBA00022764"/>
    </source>
</evidence>
<evidence type="ECO:0000256" key="14">
    <source>
        <dbReference type="SAM" id="Phobius"/>
    </source>
</evidence>
<evidence type="ECO:0000256" key="11">
    <source>
        <dbReference type="ARBA" id="ARBA00023136"/>
    </source>
</evidence>
<feature type="domain" description="Copper resistance protein D" evidence="16">
    <location>
        <begin position="408"/>
        <end position="481"/>
    </location>
</feature>
<dbReference type="GO" id="GO:0005507">
    <property type="term" value="F:copper ion binding"/>
    <property type="evidence" value="ECO:0007669"/>
    <property type="project" value="InterPro"/>
</dbReference>
<evidence type="ECO:0000313" key="17">
    <source>
        <dbReference type="EMBL" id="NYI05485.1"/>
    </source>
</evidence>
<dbReference type="InterPro" id="IPR032694">
    <property type="entry name" value="CopC/D"/>
</dbReference>
<name>A0A852ZUB5_9ACTN</name>
<feature type="transmembrane region" description="Helical" evidence="14">
    <location>
        <begin position="331"/>
        <end position="350"/>
    </location>
</feature>
<keyword evidence="5 14" id="KW-0812">Transmembrane</keyword>
<evidence type="ECO:0000256" key="7">
    <source>
        <dbReference type="ARBA" id="ARBA00022729"/>
    </source>
</evidence>
<evidence type="ECO:0000256" key="6">
    <source>
        <dbReference type="ARBA" id="ARBA00022723"/>
    </source>
</evidence>
<keyword evidence="7" id="KW-0732">Signal</keyword>
<feature type="transmembrane region" description="Helical" evidence="14">
    <location>
        <begin position="362"/>
        <end position="388"/>
    </location>
</feature>
<dbReference type="InterPro" id="IPR014756">
    <property type="entry name" value="Ig_E-set"/>
</dbReference>
<feature type="transmembrane region" description="Helical" evidence="14">
    <location>
        <begin position="445"/>
        <end position="465"/>
    </location>
</feature>
<keyword evidence="8" id="KW-0574">Periplasm</keyword>
<dbReference type="InterPro" id="IPR007348">
    <property type="entry name" value="CopC_dom"/>
</dbReference>
<evidence type="ECO:0000256" key="2">
    <source>
        <dbReference type="ARBA" id="ARBA00004651"/>
    </source>
</evidence>
<evidence type="ECO:0000256" key="12">
    <source>
        <dbReference type="ARBA" id="ARBA00070395"/>
    </source>
</evidence>
<feature type="transmembrane region" description="Helical" evidence="14">
    <location>
        <begin position="261"/>
        <end position="286"/>
    </location>
</feature>
<feature type="region of interest" description="Disordered" evidence="13">
    <location>
        <begin position="476"/>
        <end position="554"/>
    </location>
</feature>
<keyword evidence="4" id="KW-1003">Cell membrane</keyword>
<feature type="transmembrane region" description="Helical" evidence="14">
    <location>
        <begin position="185"/>
        <end position="204"/>
    </location>
</feature>
<evidence type="ECO:0000256" key="4">
    <source>
        <dbReference type="ARBA" id="ARBA00022475"/>
    </source>
</evidence>
<keyword evidence="18" id="KW-1185">Reference proteome</keyword>
<dbReference type="GO" id="GO:0042597">
    <property type="term" value="C:periplasmic space"/>
    <property type="evidence" value="ECO:0007669"/>
    <property type="project" value="UniProtKB-SubCell"/>
</dbReference>
<dbReference type="Gene3D" id="2.60.40.1220">
    <property type="match status" value="1"/>
</dbReference>
<keyword evidence="9 14" id="KW-1133">Transmembrane helix</keyword>
<keyword evidence="10" id="KW-0186">Copper</keyword>
<dbReference type="InterPro" id="IPR008457">
    <property type="entry name" value="Cu-R_CopD_dom"/>
</dbReference>
<keyword evidence="11 14" id="KW-0472">Membrane</keyword>
<protein>
    <recommendedName>
        <fullName evidence="12">Protein YobA</fullName>
    </recommendedName>
</protein>
<comment type="subcellular location">
    <subcellularLocation>
        <location evidence="2">Cell membrane</location>
        <topology evidence="2">Multi-pass membrane protein</topology>
    </subcellularLocation>
    <subcellularLocation>
        <location evidence="1">Periplasm</location>
    </subcellularLocation>
</comment>
<dbReference type="Proteomes" id="UP000567795">
    <property type="component" value="Unassembled WGS sequence"/>
</dbReference>
<dbReference type="RefSeq" id="WP_179814217.1">
    <property type="nucleotide sequence ID" value="NZ_JACBZD010000001.1"/>
</dbReference>
<comment type="similarity">
    <text evidence="3">Belongs to the CopC family.</text>
</comment>
<feature type="domain" description="CopC" evidence="15">
    <location>
        <begin position="57"/>
        <end position="153"/>
    </location>
</feature>
<dbReference type="PANTHER" id="PTHR34820:SF4">
    <property type="entry name" value="INNER MEMBRANE PROTEIN YEBZ"/>
    <property type="match status" value="1"/>
</dbReference>
<evidence type="ECO:0000259" key="15">
    <source>
        <dbReference type="Pfam" id="PF04234"/>
    </source>
</evidence>
<feature type="transmembrane region" description="Helical" evidence="14">
    <location>
        <begin position="216"/>
        <end position="241"/>
    </location>
</feature>
<feature type="transmembrane region" description="Helical" evidence="14">
    <location>
        <begin position="414"/>
        <end position="433"/>
    </location>
</feature>
<dbReference type="InterPro" id="IPR014755">
    <property type="entry name" value="Cu-Rt/internalin_Ig-like"/>
</dbReference>